<evidence type="ECO:0000313" key="3">
    <source>
        <dbReference type="Proteomes" id="UP000254069"/>
    </source>
</evidence>
<dbReference type="GO" id="GO:0005975">
    <property type="term" value="P:carbohydrate metabolic process"/>
    <property type="evidence" value="ECO:0007669"/>
    <property type="project" value="InterPro"/>
</dbReference>
<evidence type="ECO:0000256" key="1">
    <source>
        <dbReference type="SAM" id="SignalP"/>
    </source>
</evidence>
<name>A0A379ZLV0_9GAMM</name>
<reference evidence="2 3" key="1">
    <citation type="submission" date="2018-06" db="EMBL/GenBank/DDBJ databases">
        <authorList>
            <consortium name="Pathogen Informatics"/>
            <person name="Doyle S."/>
        </authorList>
    </citation>
    <scope>NUCLEOTIDE SEQUENCE [LARGE SCALE GENOMIC DNA]</scope>
    <source>
        <strain evidence="2 3">NCTC10738</strain>
    </source>
</reference>
<accession>A0A379ZLV0</accession>
<feature type="signal peptide" evidence="1">
    <location>
        <begin position="1"/>
        <end position="19"/>
    </location>
</feature>
<dbReference type="SUPFAM" id="SSF88713">
    <property type="entry name" value="Glycoside hydrolase/deacetylase"/>
    <property type="match status" value="1"/>
</dbReference>
<proteinExistence type="predicted"/>
<dbReference type="PANTHER" id="PTHR30105">
    <property type="entry name" value="UNCHARACTERIZED YIBQ-RELATED"/>
    <property type="match status" value="1"/>
</dbReference>
<dbReference type="InterPro" id="IPR006837">
    <property type="entry name" value="Divergent_DAC"/>
</dbReference>
<dbReference type="AlphaFoldDB" id="A0A379ZLV0"/>
<dbReference type="EMBL" id="UGYO01000001">
    <property type="protein sequence ID" value="SUI64475.1"/>
    <property type="molecule type" value="Genomic_DNA"/>
</dbReference>
<dbReference type="CDD" id="cd10936">
    <property type="entry name" value="CE4_DAC2"/>
    <property type="match status" value="1"/>
</dbReference>
<keyword evidence="3" id="KW-1185">Reference proteome</keyword>
<dbReference type="Proteomes" id="UP000254069">
    <property type="component" value="Unassembled WGS sequence"/>
</dbReference>
<dbReference type="InterPro" id="IPR011330">
    <property type="entry name" value="Glyco_hydro/deAcase_b/a-brl"/>
</dbReference>
<sequence length="249" mass="27533">MRYCFYLLLLVVSCSPAWGARLAIVIDDIGYRHTDEAALSLPSAVTLSVLPHTPLGQQLARQAHSKGHEIMVHLPMQALNGKAMGPGGLNNQMSETEFKATLKRALQSVPFARGSNNHMGSLLTQLEQPMVWLMEVLHQEEHFFIDSVTTRYTKAGDKADALGVPLLRRQVFLDNQLTEQAFERQLDLAIAKAQSEGEALMIAHPYPESMQFLKKRLPELAKIGVTLVPASNLLPISLAQKQNTSGEKL</sequence>
<keyword evidence="1" id="KW-0732">Signal</keyword>
<dbReference type="Pfam" id="PF04748">
    <property type="entry name" value="Polysacc_deac_2"/>
    <property type="match status" value="1"/>
</dbReference>
<evidence type="ECO:0000313" key="2">
    <source>
        <dbReference type="EMBL" id="SUI64475.1"/>
    </source>
</evidence>
<dbReference type="Gene3D" id="3.20.20.370">
    <property type="entry name" value="Glycoside hydrolase/deacetylase"/>
    <property type="match status" value="1"/>
</dbReference>
<gene>
    <name evidence="2" type="ORF">NCTC10738_01718</name>
</gene>
<feature type="chain" id="PRO_5017003741" evidence="1">
    <location>
        <begin position="20"/>
        <end position="249"/>
    </location>
</feature>
<dbReference type="RefSeq" id="WP_071237642.1">
    <property type="nucleotide sequence ID" value="NZ_AP024610.1"/>
</dbReference>
<protein>
    <submittedName>
        <fullName evidence="2">Divergent polysaccharide deacetylase</fullName>
    </submittedName>
</protein>
<organism evidence="2 3">
    <name type="scientific">Shewanella algae</name>
    <dbReference type="NCBI Taxonomy" id="38313"/>
    <lineage>
        <taxon>Bacteria</taxon>
        <taxon>Pseudomonadati</taxon>
        <taxon>Pseudomonadota</taxon>
        <taxon>Gammaproteobacteria</taxon>
        <taxon>Alteromonadales</taxon>
        <taxon>Shewanellaceae</taxon>
        <taxon>Shewanella</taxon>
    </lineage>
</organism>
<dbReference type="PANTHER" id="PTHR30105:SF2">
    <property type="entry name" value="DIVERGENT POLYSACCHARIDE DEACETYLASE SUPERFAMILY"/>
    <property type="match status" value="1"/>
</dbReference>